<dbReference type="Proteomes" id="UP000063234">
    <property type="component" value="Chromosome"/>
</dbReference>
<keyword evidence="2" id="KW-1185">Reference proteome</keyword>
<dbReference type="EMBL" id="AP013035">
    <property type="protein sequence ID" value="BAT70973.1"/>
    <property type="molecule type" value="Genomic_DNA"/>
</dbReference>
<evidence type="ECO:0000313" key="1">
    <source>
        <dbReference type="EMBL" id="BAT70973.1"/>
    </source>
</evidence>
<gene>
    <name evidence="1" type="ORF">TST_0163</name>
</gene>
<protein>
    <submittedName>
        <fullName evidence="1">Uncharacterized protein</fullName>
    </submittedName>
</protein>
<dbReference type="STRING" id="1298851.TST_0163"/>
<name>A0A0S3QRQ1_THET7</name>
<proteinExistence type="predicted"/>
<evidence type="ECO:0000313" key="2">
    <source>
        <dbReference type="Proteomes" id="UP000063234"/>
    </source>
</evidence>
<reference evidence="2" key="1">
    <citation type="journal article" date="2018" name="Science">
        <title>A primordial and reversible TCA cycle in a facultatively chemolithoautotrophic thermophile.</title>
        <authorList>
            <person name="Nunoura T."/>
            <person name="Chikaraishi Y."/>
            <person name="Izaki R."/>
            <person name="Suwa T."/>
            <person name="Sato T."/>
            <person name="Harada T."/>
            <person name="Mori K."/>
            <person name="Kato Y."/>
            <person name="Miyazaki M."/>
            <person name="Shimamura S."/>
            <person name="Yanagawa K."/>
            <person name="Shuto A."/>
            <person name="Ohkouchi N."/>
            <person name="Fujita N."/>
            <person name="Takaki Y."/>
            <person name="Atomi H."/>
            <person name="Takai K."/>
        </authorList>
    </citation>
    <scope>NUCLEOTIDE SEQUENCE [LARGE SCALE GENOMIC DNA]</scope>
    <source>
        <strain evidence="2">DSM 17441 / JCM 13301 / NBRC 103674 / ABI70S6</strain>
    </source>
</reference>
<accession>A0A0S3QRQ1</accession>
<dbReference type="AlphaFoldDB" id="A0A0S3QRQ1"/>
<dbReference type="KEGG" id="ttk:TST_0163"/>
<organism evidence="1 2">
    <name type="scientific">Thermosulfidibacter takaii (strain DSM 17441 / JCM 13301 / NBRC 103674 / ABI70S6)</name>
    <dbReference type="NCBI Taxonomy" id="1298851"/>
    <lineage>
        <taxon>Bacteria</taxon>
        <taxon>Pseudomonadati</taxon>
        <taxon>Thermosulfidibacterota</taxon>
        <taxon>Thermosulfidibacteria</taxon>
        <taxon>Thermosulfidibacterales</taxon>
        <taxon>Thermosulfidibacteraceae</taxon>
    </lineage>
</organism>
<sequence>MDATRQEEVSSGGRDRLLRRGLCLAFFIFIFISLALAQPSGWLKVCTRKSCFYKAFIETKPNHLVFFITPEGKIYKAKCKKHLKSNKCKAVTSKRFYSSADELLYIEVKLKNPPELISYGTVDPLNEIRINK</sequence>